<dbReference type="GO" id="GO:0009279">
    <property type="term" value="C:cell outer membrane"/>
    <property type="evidence" value="ECO:0007669"/>
    <property type="project" value="UniProtKB-SubCell"/>
</dbReference>
<comment type="subcellular location">
    <subcellularLocation>
        <location evidence="1">Cell outer membrane</location>
    </subcellularLocation>
</comment>
<feature type="domain" description="OmpA-like" evidence="5">
    <location>
        <begin position="384"/>
        <end position="500"/>
    </location>
</feature>
<dbReference type="PROSITE" id="PS01068">
    <property type="entry name" value="OMPA_1"/>
    <property type="match status" value="1"/>
</dbReference>
<reference evidence="6" key="1">
    <citation type="submission" date="2023-08" db="EMBL/GenBank/DDBJ databases">
        <title>Comparative genomics and taxonomic characterization of three novel marine species of genus Marivirga.</title>
        <authorList>
            <person name="Muhammad N."/>
            <person name="Kim S.-G."/>
        </authorList>
    </citation>
    <scope>NUCLEOTIDE SEQUENCE [LARGE SCALE GENOMIC DNA]</scope>
    <source>
        <strain evidence="6">ABR2-2</strain>
    </source>
</reference>
<evidence type="ECO:0000259" key="5">
    <source>
        <dbReference type="PROSITE" id="PS51123"/>
    </source>
</evidence>
<evidence type="ECO:0000313" key="7">
    <source>
        <dbReference type="Proteomes" id="UP001244443"/>
    </source>
</evidence>
<evidence type="ECO:0000256" key="2">
    <source>
        <dbReference type="ARBA" id="ARBA00023136"/>
    </source>
</evidence>
<dbReference type="InterPro" id="IPR006664">
    <property type="entry name" value="OMP_bac"/>
</dbReference>
<name>A0AA51N7M4_9BACT</name>
<dbReference type="CDD" id="cd07185">
    <property type="entry name" value="OmpA_C-like"/>
    <property type="match status" value="1"/>
</dbReference>
<dbReference type="AlphaFoldDB" id="A0AA51N7M4"/>
<dbReference type="PRINTS" id="PR01021">
    <property type="entry name" value="OMPADOMAIN"/>
</dbReference>
<evidence type="ECO:0000256" key="4">
    <source>
        <dbReference type="PROSITE-ProRule" id="PRU00473"/>
    </source>
</evidence>
<dbReference type="RefSeq" id="WP_308355715.1">
    <property type="nucleotide sequence ID" value="NZ_CP129970.2"/>
</dbReference>
<dbReference type="InterPro" id="IPR050330">
    <property type="entry name" value="Bact_OuterMem_StrucFunc"/>
</dbReference>
<evidence type="ECO:0000256" key="3">
    <source>
        <dbReference type="ARBA" id="ARBA00023237"/>
    </source>
</evidence>
<dbReference type="PRINTS" id="PR01023">
    <property type="entry name" value="NAFLGMOTY"/>
</dbReference>
<dbReference type="PROSITE" id="PS51123">
    <property type="entry name" value="OMPA_2"/>
    <property type="match status" value="1"/>
</dbReference>
<dbReference type="InterPro" id="IPR006665">
    <property type="entry name" value="OmpA-like"/>
</dbReference>
<proteinExistence type="predicted"/>
<keyword evidence="7" id="KW-1185">Reference proteome</keyword>
<dbReference type="PANTHER" id="PTHR30329:SF21">
    <property type="entry name" value="LIPOPROTEIN YIAD-RELATED"/>
    <property type="match status" value="1"/>
</dbReference>
<organism evidence="6 7">
    <name type="scientific">Marivirga arenosa</name>
    <dbReference type="NCBI Taxonomy" id="3059076"/>
    <lineage>
        <taxon>Bacteria</taxon>
        <taxon>Pseudomonadati</taxon>
        <taxon>Bacteroidota</taxon>
        <taxon>Cytophagia</taxon>
        <taxon>Cytophagales</taxon>
        <taxon>Marivirgaceae</taxon>
        <taxon>Marivirga</taxon>
    </lineage>
</organism>
<dbReference type="Proteomes" id="UP001244443">
    <property type="component" value="Chromosome"/>
</dbReference>
<dbReference type="InterPro" id="IPR036737">
    <property type="entry name" value="OmpA-like_sf"/>
</dbReference>
<evidence type="ECO:0000313" key="6">
    <source>
        <dbReference type="EMBL" id="WMN06016.1"/>
    </source>
</evidence>
<dbReference type="SUPFAM" id="SSF103088">
    <property type="entry name" value="OmpA-like"/>
    <property type="match status" value="1"/>
</dbReference>
<dbReference type="Pfam" id="PF11751">
    <property type="entry name" value="PorP_SprF"/>
    <property type="match status" value="1"/>
</dbReference>
<dbReference type="PANTHER" id="PTHR30329">
    <property type="entry name" value="STATOR ELEMENT OF FLAGELLAR MOTOR COMPLEX"/>
    <property type="match status" value="1"/>
</dbReference>
<evidence type="ECO:0000256" key="1">
    <source>
        <dbReference type="ARBA" id="ARBA00004442"/>
    </source>
</evidence>
<dbReference type="InterPro" id="IPR006690">
    <property type="entry name" value="OMPA-like_CS"/>
</dbReference>
<dbReference type="EMBL" id="CP129970">
    <property type="protein sequence ID" value="WMN06016.1"/>
    <property type="molecule type" value="Genomic_DNA"/>
</dbReference>
<keyword evidence="3" id="KW-0998">Cell outer membrane</keyword>
<keyword evidence="2 4" id="KW-0472">Membrane</keyword>
<gene>
    <name evidence="6" type="ORF">QYS48_31300</name>
</gene>
<dbReference type="Gene3D" id="3.30.1330.60">
    <property type="entry name" value="OmpA-like domain"/>
    <property type="match status" value="1"/>
</dbReference>
<dbReference type="Pfam" id="PF00691">
    <property type="entry name" value="OmpA"/>
    <property type="match status" value="1"/>
</dbReference>
<accession>A0AA51N7M4</accession>
<dbReference type="InterPro" id="IPR019861">
    <property type="entry name" value="PorP/SprF_Bacteroidetes"/>
</dbReference>
<protein>
    <submittedName>
        <fullName evidence="6">PorP/SprF family type IX secretion system membrane protein</fullName>
    </submittedName>
</protein>
<sequence>MRNYYKNPLIKKLSNSSKLSLVFIIGLFLLGTNNILAQNTQFSNYGNGEIALNPAVSASQNLIGANAIYRIQRYNNGMSINSTQLQFQYALLNQSKAKRWGGFSLLAQNEKVAEGLPYSFYSIKPAFAYNLEILPNNFLSLGAELGVNQSGFNSASFTTGSQWMNNQGFDETASLGEEFQTQQQTYFSIGTGLFWYDQDEAGIRRNYFGISAFNLNQPNRTFIEGDDVVPMRLSAFGGFQFFKLNHHNFYIEGLAHRSMEDVFWGLGPRWSYQFEDKSSFDPFTAGSLDVFARYFEGDRISLGTQIQQQNFSVGFAVDLHLENEAQMASTEFSVSIFKRLNFVKDEPEVTDEFELGTTRKFEEDNFQDQPVKVIEKEYKTSVSRDFSFELRKNFNYGFNETTLNKEAKSYLDDIAVMLEANPALKLKITGHTDNIGTEEANQEISEKRAKGVRDYLESIGIEAVRLSYDGKGATEPLVENNNEANRAKNRRVEFLIYATKE</sequence>
<dbReference type="NCBIfam" id="TIGR03519">
    <property type="entry name" value="T9SS_PorP_fam"/>
    <property type="match status" value="1"/>
</dbReference>